<dbReference type="KEGG" id="rhl:LPU83_pLPU83d_1194"/>
<dbReference type="InterPro" id="IPR050204">
    <property type="entry name" value="AraC_XylS_family_regulators"/>
</dbReference>
<dbReference type="PATRIC" id="fig|348824.6.peg.6904"/>
<dbReference type="Pfam" id="PF12833">
    <property type="entry name" value="HTH_18"/>
    <property type="match status" value="1"/>
</dbReference>
<evidence type="ECO:0000256" key="3">
    <source>
        <dbReference type="ARBA" id="ARBA00023163"/>
    </source>
</evidence>
<gene>
    <name evidence="5" type="ORF">LPU83_pLPU83d_1194</name>
</gene>
<dbReference type="EMBL" id="HG916855">
    <property type="protein sequence ID" value="CDM62564.1"/>
    <property type="molecule type" value="Genomic_DNA"/>
</dbReference>
<dbReference type="InterPro" id="IPR018060">
    <property type="entry name" value="HTH_AraC"/>
</dbReference>
<evidence type="ECO:0000313" key="5">
    <source>
        <dbReference type="EMBL" id="CDM62564.1"/>
    </source>
</evidence>
<geneLocation type="plasmid" evidence="5 6">
    <name>pLPU83d</name>
</geneLocation>
<dbReference type="GO" id="GO:0003700">
    <property type="term" value="F:DNA-binding transcription factor activity"/>
    <property type="evidence" value="ECO:0007669"/>
    <property type="project" value="InterPro"/>
</dbReference>
<dbReference type="Gene3D" id="1.10.10.60">
    <property type="entry name" value="Homeodomain-like"/>
    <property type="match status" value="2"/>
</dbReference>
<evidence type="ECO:0000256" key="1">
    <source>
        <dbReference type="ARBA" id="ARBA00023015"/>
    </source>
</evidence>
<keyword evidence="1" id="KW-0805">Transcription regulation</keyword>
<protein>
    <recommendedName>
        <fullName evidence="4">HTH araC/xylS-type domain-containing protein</fullName>
    </recommendedName>
</protein>
<evidence type="ECO:0000313" key="6">
    <source>
        <dbReference type="Proteomes" id="UP000019443"/>
    </source>
</evidence>
<dbReference type="InterPro" id="IPR018062">
    <property type="entry name" value="HTH_AraC-typ_CS"/>
</dbReference>
<dbReference type="PROSITE" id="PS00041">
    <property type="entry name" value="HTH_ARAC_FAMILY_1"/>
    <property type="match status" value="1"/>
</dbReference>
<dbReference type="Proteomes" id="UP000019443">
    <property type="component" value="Plasmid pLPU83d"/>
</dbReference>
<dbReference type="RefSeq" id="WP_024315166.1">
    <property type="nucleotide sequence ID" value="NZ_ATTO01000018.1"/>
</dbReference>
<dbReference type="PROSITE" id="PS01124">
    <property type="entry name" value="HTH_ARAC_FAMILY_2"/>
    <property type="match status" value="1"/>
</dbReference>
<dbReference type="GO" id="GO:0043565">
    <property type="term" value="F:sequence-specific DNA binding"/>
    <property type="evidence" value="ECO:0007669"/>
    <property type="project" value="InterPro"/>
</dbReference>
<keyword evidence="5" id="KW-0614">Plasmid</keyword>
<dbReference type="PANTHER" id="PTHR46796">
    <property type="entry name" value="HTH-TYPE TRANSCRIPTIONAL ACTIVATOR RHAS-RELATED"/>
    <property type="match status" value="1"/>
</dbReference>
<name>W6RP75_9HYPH</name>
<feature type="domain" description="HTH araC/xylS-type" evidence="4">
    <location>
        <begin position="83"/>
        <end position="181"/>
    </location>
</feature>
<dbReference type="InterPro" id="IPR009057">
    <property type="entry name" value="Homeodomain-like_sf"/>
</dbReference>
<keyword evidence="2" id="KW-0238">DNA-binding</keyword>
<reference evidence="5" key="1">
    <citation type="submission" date="2013-11" db="EMBL/GenBank/DDBJ databases">
        <title>Draft genome sequence of the broad-host-range Rhizobium sp. LPU83 strain, a member of the low-genetic diversity Oregon-like Rhizobium sp. group.</title>
        <authorList>
            <person name="Wibberg D."/>
            <person name="Puehler A."/>
            <person name="Schlueter A."/>
        </authorList>
    </citation>
    <scope>NUCLEOTIDE SEQUENCE [LARGE SCALE GENOMIC DNA]</scope>
    <source>
        <strain evidence="5">LPU83</strain>
        <plasmid evidence="5">pLPU83d</plasmid>
    </source>
</reference>
<evidence type="ECO:0000259" key="4">
    <source>
        <dbReference type="PROSITE" id="PS01124"/>
    </source>
</evidence>
<dbReference type="PANTHER" id="PTHR46796:SF14">
    <property type="entry name" value="TRANSCRIPTIONAL REGULATORY PROTEIN"/>
    <property type="match status" value="1"/>
</dbReference>
<dbReference type="AlphaFoldDB" id="W6RP75"/>
<dbReference type="SMART" id="SM00342">
    <property type="entry name" value="HTH_ARAC"/>
    <property type="match status" value="1"/>
</dbReference>
<evidence type="ECO:0000256" key="2">
    <source>
        <dbReference type="ARBA" id="ARBA00023125"/>
    </source>
</evidence>
<keyword evidence="3" id="KW-0804">Transcription</keyword>
<dbReference type="HOGENOM" id="CLU_000445_81_5_5"/>
<proteinExistence type="predicted"/>
<keyword evidence="6" id="KW-1185">Reference proteome</keyword>
<dbReference type="SUPFAM" id="SSF46689">
    <property type="entry name" value="Homeodomain-like"/>
    <property type="match status" value="2"/>
</dbReference>
<sequence length="192" mass="21456">MPGNAAVLERPTARIEINDVNHEMSNEISRLLLGAITCVEKDEAVAIDLVKRASTLLGPFVLTDAVPISDRIMMGGLAPWQVNRIDAYIEENISRTISLDELAQLVRLSTSYFSAAFKVSYGSSPHNHIISRRVEHAKYLMLHSHAPLCEIALDCGLSDQAHLSRIFRRMTGTTPSAWRRYRTRPNPFQLSA</sequence>
<accession>W6RP75</accession>
<organism evidence="5 6">
    <name type="scientific">Rhizobium favelukesii</name>
    <dbReference type="NCBI Taxonomy" id="348824"/>
    <lineage>
        <taxon>Bacteria</taxon>
        <taxon>Pseudomonadati</taxon>
        <taxon>Pseudomonadota</taxon>
        <taxon>Alphaproteobacteria</taxon>
        <taxon>Hyphomicrobiales</taxon>
        <taxon>Rhizobiaceae</taxon>
        <taxon>Rhizobium/Agrobacterium group</taxon>
        <taxon>Rhizobium</taxon>
    </lineage>
</organism>